<evidence type="ECO:0000313" key="2">
    <source>
        <dbReference type="Proteomes" id="UP000664218"/>
    </source>
</evidence>
<sequence length="120" mass="14588">MIDVKEVEFDELDCSYNNEAVCPYCSYENVIILDGEDDSDENETECANCEKIFMYRVRVSVEFDSQPIENYYLKERQRLQSRIERYEIDDEPYKWQKEMALQSKRELAQLDKWMERLIEN</sequence>
<proteinExistence type="predicted"/>
<comment type="caution">
    <text evidence="1">The sequence shown here is derived from an EMBL/GenBank/DDBJ whole genome shotgun (WGS) entry which is preliminary data.</text>
</comment>
<dbReference type="EMBL" id="JAFNJU010000003">
    <property type="protein sequence ID" value="MBO1264341.1"/>
    <property type="molecule type" value="Genomic_DNA"/>
</dbReference>
<gene>
    <name evidence="1" type="ORF">J3A84_04710</name>
</gene>
<dbReference type="RefSeq" id="WP_207598859.1">
    <property type="nucleotide sequence ID" value="NZ_JAFNJU010000003.1"/>
</dbReference>
<protein>
    <submittedName>
        <fullName evidence="1">Uncharacterized protein</fullName>
    </submittedName>
</protein>
<evidence type="ECO:0000313" key="1">
    <source>
        <dbReference type="EMBL" id="MBO1264341.1"/>
    </source>
</evidence>
<accession>A0A939HA93</accession>
<organism evidence="1 2">
    <name type="scientific">Proteiniclasticum aestuarii</name>
    <dbReference type="NCBI Taxonomy" id="2817862"/>
    <lineage>
        <taxon>Bacteria</taxon>
        <taxon>Bacillati</taxon>
        <taxon>Bacillota</taxon>
        <taxon>Clostridia</taxon>
        <taxon>Eubacteriales</taxon>
        <taxon>Clostridiaceae</taxon>
        <taxon>Proteiniclasticum</taxon>
    </lineage>
</organism>
<reference evidence="1" key="1">
    <citation type="submission" date="2021-03" db="EMBL/GenBank/DDBJ databases">
        <title>Proteiniclasticum marinus sp. nov., isolated from tidal flat sediment.</title>
        <authorList>
            <person name="Namirimu T."/>
            <person name="Yang J.-A."/>
            <person name="Yang S.-H."/>
            <person name="Kim Y.-J."/>
            <person name="Kwon K.K."/>
        </authorList>
    </citation>
    <scope>NUCLEOTIDE SEQUENCE</scope>
    <source>
        <strain evidence="1">SCR006</strain>
    </source>
</reference>
<dbReference type="AlphaFoldDB" id="A0A939HA93"/>
<dbReference type="Proteomes" id="UP000664218">
    <property type="component" value="Unassembled WGS sequence"/>
</dbReference>
<keyword evidence="2" id="KW-1185">Reference proteome</keyword>
<name>A0A939HA93_9CLOT</name>